<proteinExistence type="predicted"/>
<evidence type="ECO:0000256" key="1">
    <source>
        <dbReference type="SAM" id="Phobius"/>
    </source>
</evidence>
<feature type="transmembrane region" description="Helical" evidence="1">
    <location>
        <begin position="56"/>
        <end position="79"/>
    </location>
</feature>
<keyword evidence="1" id="KW-0812">Transmembrane</keyword>
<gene>
    <name evidence="2" type="ORF">FA14DRAFT_158099</name>
</gene>
<feature type="transmembrane region" description="Helical" evidence="1">
    <location>
        <begin position="101"/>
        <end position="124"/>
    </location>
</feature>
<keyword evidence="3" id="KW-1185">Reference proteome</keyword>
<reference evidence="2 3" key="1">
    <citation type="journal article" date="2018" name="Mol. Biol. Evol.">
        <title>Broad Genomic Sampling Reveals a Smut Pathogenic Ancestry of the Fungal Clade Ustilaginomycotina.</title>
        <authorList>
            <person name="Kijpornyongpan T."/>
            <person name="Mondo S.J."/>
            <person name="Barry K."/>
            <person name="Sandor L."/>
            <person name="Lee J."/>
            <person name="Lipzen A."/>
            <person name="Pangilinan J."/>
            <person name="LaButti K."/>
            <person name="Hainaut M."/>
            <person name="Henrissat B."/>
            <person name="Grigoriev I.V."/>
            <person name="Spatafora J.W."/>
            <person name="Aime M.C."/>
        </authorList>
    </citation>
    <scope>NUCLEOTIDE SEQUENCE [LARGE SCALE GENOMIC DNA]</scope>
    <source>
        <strain evidence="2 3">MCA 3882</strain>
    </source>
</reference>
<accession>A0A316V3P0</accession>
<protein>
    <submittedName>
        <fullName evidence="2">Uncharacterized protein</fullName>
    </submittedName>
</protein>
<dbReference type="GeneID" id="37019716"/>
<keyword evidence="1" id="KW-1133">Transmembrane helix</keyword>
<feature type="transmembrane region" description="Helical" evidence="1">
    <location>
        <begin position="178"/>
        <end position="199"/>
    </location>
</feature>
<dbReference type="AlphaFoldDB" id="A0A316V3P0"/>
<dbReference type="RefSeq" id="XP_025352468.1">
    <property type="nucleotide sequence ID" value="XM_025497935.1"/>
</dbReference>
<dbReference type="InParanoid" id="A0A316V3P0"/>
<dbReference type="EMBL" id="KZ819606">
    <property type="protein sequence ID" value="PWN32166.1"/>
    <property type="molecule type" value="Genomic_DNA"/>
</dbReference>
<feature type="transmembrane region" description="Helical" evidence="1">
    <location>
        <begin position="145"/>
        <end position="166"/>
    </location>
</feature>
<dbReference type="Proteomes" id="UP000245771">
    <property type="component" value="Unassembled WGS sequence"/>
</dbReference>
<organism evidence="2 3">
    <name type="scientific">Meira miltonrushii</name>
    <dbReference type="NCBI Taxonomy" id="1280837"/>
    <lineage>
        <taxon>Eukaryota</taxon>
        <taxon>Fungi</taxon>
        <taxon>Dikarya</taxon>
        <taxon>Basidiomycota</taxon>
        <taxon>Ustilaginomycotina</taxon>
        <taxon>Exobasidiomycetes</taxon>
        <taxon>Exobasidiales</taxon>
        <taxon>Brachybasidiaceae</taxon>
        <taxon>Meira</taxon>
    </lineage>
</organism>
<evidence type="ECO:0000313" key="3">
    <source>
        <dbReference type="Proteomes" id="UP000245771"/>
    </source>
</evidence>
<sequence>MILLSLTREKLIDIALVVYKYRFYLAAGFQDFPFTIKSERMFHLTSQQQTRRLRTVVSTALTIDEALFMSASVLSWIAYKTSIDDTLPNDVIINSWPSQEIALACASMSTVGMITLPILIHRSWSKTRSSEHVRRSRGTPLTRSWTLPGWLFSLTSLVIIVGVAYHSQHVFASSLVRPSVACTLTAIVLAFVVMTWSIMNPYSIRSTNNLDPRLQVDWYHQRSTSNKDVRQAYPFAAQMPKRNRGFVKRFLSSPQEQKYKYQIRPKYHANIFSPVSYNNPSGQQYELTSELNSISPFDQRSLHRTPSQSSTAQNEGVIRHQNSFSSIHSKQIKRKQIKESDYPLDEQLIISQSNRSFDDIQYFDARSIVYSIHTPPLAAAESESASLHSLSPNSSSCNLATPKDSSVLQEARIVHDQQKIQQPPTWIIPVPPPAFSPKVFPRKTYLLHNRNVQV</sequence>
<keyword evidence="1" id="KW-0472">Membrane</keyword>
<name>A0A316V3P0_9BASI</name>
<evidence type="ECO:0000313" key="2">
    <source>
        <dbReference type="EMBL" id="PWN32166.1"/>
    </source>
</evidence>